<feature type="chain" id="PRO_5045927615" evidence="1">
    <location>
        <begin position="23"/>
        <end position="152"/>
    </location>
</feature>
<dbReference type="Gene3D" id="2.40.128.130">
    <property type="entry name" value="Autotransporter beta-domain"/>
    <property type="match status" value="1"/>
</dbReference>
<gene>
    <name evidence="2" type="ORF">ACFO1V_09385</name>
</gene>
<dbReference type="PANTHER" id="PTHR34001">
    <property type="entry name" value="BLL7405 PROTEIN"/>
    <property type="match status" value="1"/>
</dbReference>
<feature type="signal peptide" evidence="1">
    <location>
        <begin position="1"/>
        <end position="22"/>
    </location>
</feature>
<protein>
    <submittedName>
        <fullName evidence="2">Porin family protein</fullName>
    </submittedName>
</protein>
<dbReference type="SUPFAM" id="SSF103515">
    <property type="entry name" value="Autotransporter"/>
    <property type="match status" value="1"/>
</dbReference>
<proteinExistence type="predicted"/>
<reference evidence="3" key="1">
    <citation type="journal article" date="2019" name="Int. J. Syst. Evol. Microbiol.">
        <title>The Global Catalogue of Microorganisms (GCM) 10K type strain sequencing project: providing services to taxonomists for standard genome sequencing and annotation.</title>
        <authorList>
            <consortium name="The Broad Institute Genomics Platform"/>
            <consortium name="The Broad Institute Genome Sequencing Center for Infectious Disease"/>
            <person name="Wu L."/>
            <person name="Ma J."/>
        </authorList>
    </citation>
    <scope>NUCLEOTIDE SEQUENCE [LARGE SCALE GENOMIC DNA]</scope>
    <source>
        <strain evidence="3">CGMCC 1.15731</strain>
    </source>
</reference>
<comment type="caution">
    <text evidence="2">The sequence shown here is derived from an EMBL/GenBank/DDBJ whole genome shotgun (WGS) entry which is preliminary data.</text>
</comment>
<organism evidence="2 3">
    <name type="scientific">Daeguia caeni</name>
    <dbReference type="NCBI Taxonomy" id="439612"/>
    <lineage>
        <taxon>Bacteria</taxon>
        <taxon>Pseudomonadati</taxon>
        <taxon>Pseudomonadota</taxon>
        <taxon>Alphaproteobacteria</taxon>
        <taxon>Hyphomicrobiales</taxon>
        <taxon>Brucellaceae</taxon>
        <taxon>Daeguia</taxon>
    </lineage>
</organism>
<dbReference type="PANTHER" id="PTHR34001:SF3">
    <property type="entry name" value="BLL7405 PROTEIN"/>
    <property type="match status" value="1"/>
</dbReference>
<dbReference type="InterPro" id="IPR036709">
    <property type="entry name" value="Autotransporte_beta_dom_sf"/>
</dbReference>
<sequence length="152" mass="16332">MKLKTSFLASCMIAAGIVGANAADAVIAEEPVPVVSAPVFTWAGPYIGGQVGYGWGRSKFSNDEDTLKMKPDGFLGGIYAGYNLDVGDNFILGIDGDVTYNDLDKGISHYDPEDDDAMEISTRLRWSGAVRARAGVRARLKIPFLRYASSFA</sequence>
<name>A0ABV9H791_9HYPH</name>
<evidence type="ECO:0000313" key="3">
    <source>
        <dbReference type="Proteomes" id="UP001596042"/>
    </source>
</evidence>
<dbReference type="EMBL" id="JBHSEL010000061">
    <property type="protein sequence ID" value="MFC4625431.1"/>
    <property type="molecule type" value="Genomic_DNA"/>
</dbReference>
<keyword evidence="3" id="KW-1185">Reference proteome</keyword>
<evidence type="ECO:0000313" key="2">
    <source>
        <dbReference type="EMBL" id="MFC4625431.1"/>
    </source>
</evidence>
<evidence type="ECO:0000256" key="1">
    <source>
        <dbReference type="SAM" id="SignalP"/>
    </source>
</evidence>
<dbReference type="InterPro" id="IPR051692">
    <property type="entry name" value="OMP-like"/>
</dbReference>
<accession>A0ABV9H791</accession>
<dbReference type="RefSeq" id="WP_380075081.1">
    <property type="nucleotide sequence ID" value="NZ_JBHSEL010000061.1"/>
</dbReference>
<dbReference type="Proteomes" id="UP001596042">
    <property type="component" value="Unassembled WGS sequence"/>
</dbReference>
<keyword evidence="1" id="KW-0732">Signal</keyword>